<gene>
    <name evidence="1" type="ORF">BDR25DRAFT_302440</name>
</gene>
<evidence type="ECO:0000313" key="1">
    <source>
        <dbReference type="EMBL" id="KAF2472790.1"/>
    </source>
</evidence>
<proteinExistence type="predicted"/>
<accession>A0ACB6R391</accession>
<name>A0ACB6R391_9PLEO</name>
<protein>
    <submittedName>
        <fullName evidence="1">Fungal-specific transcription factor domain-containing protein</fullName>
    </submittedName>
</protein>
<evidence type="ECO:0000313" key="2">
    <source>
        <dbReference type="Proteomes" id="UP000799755"/>
    </source>
</evidence>
<comment type="caution">
    <text evidence="1">The sequence shown here is derived from an EMBL/GenBank/DDBJ whole genome shotgun (WGS) entry which is preliminary data.</text>
</comment>
<dbReference type="Proteomes" id="UP000799755">
    <property type="component" value="Unassembled WGS sequence"/>
</dbReference>
<reference evidence="1" key="1">
    <citation type="journal article" date="2020" name="Stud. Mycol.">
        <title>101 Dothideomycetes genomes: a test case for predicting lifestyles and emergence of pathogens.</title>
        <authorList>
            <person name="Haridas S."/>
            <person name="Albert R."/>
            <person name="Binder M."/>
            <person name="Bloem J."/>
            <person name="Labutti K."/>
            <person name="Salamov A."/>
            <person name="Andreopoulos B."/>
            <person name="Baker S."/>
            <person name="Barry K."/>
            <person name="Bills G."/>
            <person name="Bluhm B."/>
            <person name="Cannon C."/>
            <person name="Castanera R."/>
            <person name="Culley D."/>
            <person name="Daum C."/>
            <person name="Ezra D."/>
            <person name="Gonzalez J."/>
            <person name="Henrissat B."/>
            <person name="Kuo A."/>
            <person name="Liang C."/>
            <person name="Lipzen A."/>
            <person name="Lutzoni F."/>
            <person name="Magnuson J."/>
            <person name="Mondo S."/>
            <person name="Nolan M."/>
            <person name="Ohm R."/>
            <person name="Pangilinan J."/>
            <person name="Park H.-J."/>
            <person name="Ramirez L."/>
            <person name="Alfaro M."/>
            <person name="Sun H."/>
            <person name="Tritt A."/>
            <person name="Yoshinaga Y."/>
            <person name="Zwiers L.-H."/>
            <person name="Turgeon B."/>
            <person name="Goodwin S."/>
            <person name="Spatafora J."/>
            <person name="Crous P."/>
            <person name="Grigoriev I."/>
        </authorList>
    </citation>
    <scope>NUCLEOTIDE SEQUENCE</scope>
    <source>
        <strain evidence="1">ATCC 200398</strain>
    </source>
</reference>
<dbReference type="EMBL" id="MU003501">
    <property type="protein sequence ID" value="KAF2472790.1"/>
    <property type="molecule type" value="Genomic_DNA"/>
</dbReference>
<sequence length="725" mass="80995">MEDRDEMDAAADGSLKVQRACDSCRLRKIRCDRTIPCSNCRASKLSCQTTAPTQKVQRQRIHISDEYERKIDRIEDRLAGIENVLESLAAKLGNLDIKSETSEPSTTQSKSSRIGRSPNSSAEVNAPSPAPFEGETTLNTQSTFARDYLERTVVNTSIGQNPQVKAALTSLQSMVKRQNQNVTSKTDAPLFVHKAASDVNISQLERPPWEAASDVLDKATTYPTMCFAVVFPFLKLSGFKEIFKETWDTPQDAPVGRRILVYGILYNIFTEFGSYPLLGPRNEKYREYGLQSRVQMETAMSELDMFLPASYENILALLLAASYAVEMCKPSLCWTMTSTAANLCQHLGYHRIDTMKDDTMEERASKIRVFWFIYVMDKTLSLRLGRASSIQDWDMSLPFPAVGESCDPLFASAKGSEIQLYWIKVAQIQGQTYERLFSPAAFMKSEQERAQTAAELVNALNRAWSERGEIKLTFLGSFGDVGDLFYHADVVMHYSIMSLIQRAVIPDNVTFNQDCLESARAALVSHQRCSKKYNIRGNEDLWAGYLHWSVLQAPFTPFIVIFCNAITHCDPSDLTSLSEFVISLESCRTISDGADKLYKMCHMFLQVAKLYAEAKNKEIEAQNEHTNQNGFYVPASSEQNLDLSAMTQFDPYLSALGLVPNSAWPMAGFVGMDGSAEGASAAGGEALQAAFDHTGGQNTVQDWFSGSRYIMGLMEEDINMPDLNF</sequence>
<organism evidence="1 2">
    <name type="scientific">Lindgomyces ingoldianus</name>
    <dbReference type="NCBI Taxonomy" id="673940"/>
    <lineage>
        <taxon>Eukaryota</taxon>
        <taxon>Fungi</taxon>
        <taxon>Dikarya</taxon>
        <taxon>Ascomycota</taxon>
        <taxon>Pezizomycotina</taxon>
        <taxon>Dothideomycetes</taxon>
        <taxon>Pleosporomycetidae</taxon>
        <taxon>Pleosporales</taxon>
        <taxon>Lindgomycetaceae</taxon>
        <taxon>Lindgomyces</taxon>
    </lineage>
</organism>
<keyword evidence="2" id="KW-1185">Reference proteome</keyword>